<evidence type="ECO:0000256" key="2">
    <source>
        <dbReference type="ARBA" id="ARBA00004651"/>
    </source>
</evidence>
<evidence type="ECO:0000256" key="10">
    <source>
        <dbReference type="ARBA" id="ARBA00022837"/>
    </source>
</evidence>
<keyword evidence="8" id="KW-0378">Hydrolase</keyword>
<evidence type="ECO:0000256" key="12">
    <source>
        <dbReference type="ARBA" id="ARBA00022989"/>
    </source>
</evidence>
<keyword evidence="7 17" id="KW-0863">Zinc-finger</keyword>
<evidence type="ECO:0000313" key="20">
    <source>
        <dbReference type="EMBL" id="GMI06907.1"/>
    </source>
</evidence>
<evidence type="ECO:0000256" key="4">
    <source>
        <dbReference type="ARBA" id="ARBA00022553"/>
    </source>
</evidence>
<dbReference type="CDD" id="cd00519">
    <property type="entry name" value="Lipase_3"/>
    <property type="match status" value="1"/>
</dbReference>
<comment type="subcellular location">
    <subcellularLocation>
        <location evidence="2">Cell membrane</location>
        <topology evidence="2">Multi-pass membrane protein</topology>
    </subcellularLocation>
</comment>
<evidence type="ECO:0000256" key="3">
    <source>
        <dbReference type="ARBA" id="ARBA00022475"/>
    </source>
</evidence>
<evidence type="ECO:0000256" key="18">
    <source>
        <dbReference type="SAM" id="MobiDB-lite"/>
    </source>
</evidence>
<name>A0A9W7CI41_9STRA</name>
<dbReference type="GO" id="GO:0016298">
    <property type="term" value="F:lipase activity"/>
    <property type="evidence" value="ECO:0007669"/>
    <property type="project" value="TreeGrafter"/>
</dbReference>
<keyword evidence="14" id="KW-0472">Membrane</keyword>
<evidence type="ECO:0000313" key="21">
    <source>
        <dbReference type="Proteomes" id="UP001165160"/>
    </source>
</evidence>
<comment type="catalytic activity">
    <reaction evidence="15">
        <text>a 1,2-diacyl-sn-glycerol + H2O = a 2-acylglycerol + a fatty acid + H(+)</text>
        <dbReference type="Rhea" id="RHEA:33275"/>
        <dbReference type="ChEBI" id="CHEBI:15377"/>
        <dbReference type="ChEBI" id="CHEBI:15378"/>
        <dbReference type="ChEBI" id="CHEBI:17389"/>
        <dbReference type="ChEBI" id="CHEBI:17815"/>
        <dbReference type="ChEBI" id="CHEBI:28868"/>
        <dbReference type="EC" id="3.1.1.116"/>
    </reaction>
    <physiologicalReaction direction="left-to-right" evidence="15">
        <dbReference type="Rhea" id="RHEA:33276"/>
    </physiologicalReaction>
</comment>
<dbReference type="SUPFAM" id="SSF53474">
    <property type="entry name" value="alpha/beta-Hydrolases"/>
    <property type="match status" value="1"/>
</dbReference>
<dbReference type="EC" id="3.1.1.116" evidence="16"/>
<keyword evidence="11" id="KW-0442">Lipid degradation</keyword>
<proteinExistence type="predicted"/>
<dbReference type="Pfam" id="PF01363">
    <property type="entry name" value="FYVE"/>
    <property type="match status" value="1"/>
</dbReference>
<dbReference type="InterPro" id="IPR029058">
    <property type="entry name" value="AB_hydrolase_fold"/>
</dbReference>
<feature type="region of interest" description="Disordered" evidence="18">
    <location>
        <begin position="861"/>
        <end position="887"/>
    </location>
</feature>
<dbReference type="SMART" id="SM00064">
    <property type="entry name" value="FYVE"/>
    <property type="match status" value="2"/>
</dbReference>
<keyword evidence="10" id="KW-0106">Calcium</keyword>
<dbReference type="Pfam" id="PF01764">
    <property type="entry name" value="Lipase_3"/>
    <property type="match status" value="1"/>
</dbReference>
<evidence type="ECO:0000256" key="11">
    <source>
        <dbReference type="ARBA" id="ARBA00022963"/>
    </source>
</evidence>
<feature type="compositionally biased region" description="Pro residues" evidence="18">
    <location>
        <begin position="71"/>
        <end position="80"/>
    </location>
</feature>
<keyword evidence="13" id="KW-0443">Lipid metabolism</keyword>
<comment type="cofactor">
    <cofactor evidence="1">
        <name>Ca(2+)</name>
        <dbReference type="ChEBI" id="CHEBI:29108"/>
    </cofactor>
</comment>
<sequence length="887" mass="98980">MSSFLPSNTSTDINEPLPGYDDRQWGGNGSYTHLPYDLRQMVKEWRSPEEDLEEEEMMELSRLHRPKPLERPTPPSPLPPGVAPSCKMCPAFKPSNNPTNAPPTLSDLPSSTLKKCGLCSHLFCLPHLPHKTPLPAYGLPHPLRLCTPCHTHTTSLIHLENLRWRTCRVRDYLSDNLTPFYTTLTDTNSNKVKRAINYTLTFLKNLPIAPTITLSAEFLHLLRLHGLTGIYSLLLHNEFLTAAEILKKTCDLERWPMSLGSLTAAIYYLLALRRREIGEDWGRREREHQVVEEKEEEKTSTSVSDFDDLISKADSFLSSPIVSTPSPPSLPPVCSTPDPSILHSFLNYAPFALAFIYSPSIITFQLLSAQKGYSTIFSHFKQSPLSSCRPGYAVLGSKKDRICMVVIRGTNSLQDVVTDLKCQVVPFPTTVETKGEEGWEEVVGWEEAGRGLEGMVKSGEWCFNEIWKPVEKLIEKGYRVRITGHSLGAGVACFLGHLIRKRCEALNWLCDDLVRVYAFGAPSCVCERLAEEMEEYVCSVVLGDDIVTRVSQKSVRKLVGELRKVERSWVQSNLGEDLEAVTKRVGEVWRPRERNSFVKGDLAKDDPRAPPPTSAPIIDKVVDLGKSLYYEAEETLMESEESLGINNSNEDLGASLDGSLEGSLDSLEGGSRTVGSINDLPSPPKNSESQIDDELPPSSNLNDPYIIPPTPLPTTYIPGKIHHIYLHNSVYCCRVVPRDFPDITEIQLTAEMISDHSTERYYEAIKESITGTGGVEWQNFQDASICHCCSSAFTWNSTSSSSAQTARDKHNCFACGLLVCGPCSEKRKPLPEWGVEGERRVCDSCFFKDVGGRSFTEEDVEEIKKEGGSRRRSIVGDMAESLRNGPK</sequence>
<dbReference type="InterPro" id="IPR052214">
    <property type="entry name" value="DAG_Lipase-Related"/>
</dbReference>
<gene>
    <name evidence="20" type="ORF">TrVE_jg13046</name>
</gene>
<dbReference type="GO" id="GO:0005886">
    <property type="term" value="C:plasma membrane"/>
    <property type="evidence" value="ECO:0007669"/>
    <property type="project" value="UniProtKB-SubCell"/>
</dbReference>
<feature type="region of interest" description="Disordered" evidence="18">
    <location>
        <begin position="1"/>
        <end position="26"/>
    </location>
</feature>
<dbReference type="EMBL" id="BRXX01000357">
    <property type="protein sequence ID" value="GMI06907.1"/>
    <property type="molecule type" value="Genomic_DNA"/>
</dbReference>
<feature type="compositionally biased region" description="Low complexity" evidence="18">
    <location>
        <begin position="651"/>
        <end position="671"/>
    </location>
</feature>
<feature type="region of interest" description="Disordered" evidence="18">
    <location>
        <begin position="47"/>
        <end position="80"/>
    </location>
</feature>
<evidence type="ECO:0000256" key="14">
    <source>
        <dbReference type="ARBA" id="ARBA00023136"/>
    </source>
</evidence>
<accession>A0A9W7CI41</accession>
<dbReference type="Proteomes" id="UP001165160">
    <property type="component" value="Unassembled WGS sequence"/>
</dbReference>
<evidence type="ECO:0000256" key="13">
    <source>
        <dbReference type="ARBA" id="ARBA00023098"/>
    </source>
</evidence>
<dbReference type="Gene3D" id="3.40.50.1820">
    <property type="entry name" value="alpha/beta hydrolase"/>
    <property type="match status" value="1"/>
</dbReference>
<evidence type="ECO:0000256" key="5">
    <source>
        <dbReference type="ARBA" id="ARBA00022692"/>
    </source>
</evidence>
<dbReference type="PANTHER" id="PTHR45792:SF8">
    <property type="entry name" value="DIACYLGLYCEROL LIPASE-ALPHA"/>
    <property type="match status" value="1"/>
</dbReference>
<reference evidence="21" key="1">
    <citation type="journal article" date="2023" name="Commun. Biol.">
        <title>Genome analysis of Parmales, the sister group of diatoms, reveals the evolutionary specialization of diatoms from phago-mixotrophs to photoautotrophs.</title>
        <authorList>
            <person name="Ban H."/>
            <person name="Sato S."/>
            <person name="Yoshikawa S."/>
            <person name="Yamada K."/>
            <person name="Nakamura Y."/>
            <person name="Ichinomiya M."/>
            <person name="Sato N."/>
            <person name="Blanc-Mathieu R."/>
            <person name="Endo H."/>
            <person name="Kuwata A."/>
            <person name="Ogata H."/>
        </authorList>
    </citation>
    <scope>NUCLEOTIDE SEQUENCE [LARGE SCALE GENOMIC DNA]</scope>
    <source>
        <strain evidence="21">NIES 3699</strain>
    </source>
</reference>
<dbReference type="PANTHER" id="PTHR45792">
    <property type="entry name" value="DIACYLGLYCEROL LIPASE HOMOLOG-RELATED"/>
    <property type="match status" value="1"/>
</dbReference>
<evidence type="ECO:0000259" key="19">
    <source>
        <dbReference type="PROSITE" id="PS50178"/>
    </source>
</evidence>
<dbReference type="AlphaFoldDB" id="A0A9W7CI41"/>
<protein>
    <recommendedName>
        <fullName evidence="16">sn-1-specific diacylglycerol lipase</fullName>
        <ecNumber evidence="16">3.1.1.116</ecNumber>
    </recommendedName>
</protein>
<feature type="region of interest" description="Disordered" evidence="18">
    <location>
        <begin position="647"/>
        <end position="704"/>
    </location>
</feature>
<evidence type="ECO:0000256" key="15">
    <source>
        <dbReference type="ARBA" id="ARBA00024531"/>
    </source>
</evidence>
<keyword evidence="5" id="KW-0812">Transmembrane</keyword>
<evidence type="ECO:0000256" key="6">
    <source>
        <dbReference type="ARBA" id="ARBA00022723"/>
    </source>
</evidence>
<keyword evidence="12" id="KW-1133">Transmembrane helix</keyword>
<dbReference type="Gene3D" id="3.30.40.10">
    <property type="entry name" value="Zinc/RING finger domain, C3HC4 (zinc finger)"/>
    <property type="match status" value="1"/>
</dbReference>
<evidence type="ECO:0000256" key="8">
    <source>
        <dbReference type="ARBA" id="ARBA00022801"/>
    </source>
</evidence>
<evidence type="ECO:0000256" key="17">
    <source>
        <dbReference type="PROSITE-ProRule" id="PRU00091"/>
    </source>
</evidence>
<dbReference type="PROSITE" id="PS50178">
    <property type="entry name" value="ZF_FYVE"/>
    <property type="match status" value="1"/>
</dbReference>
<evidence type="ECO:0000256" key="1">
    <source>
        <dbReference type="ARBA" id="ARBA00001913"/>
    </source>
</evidence>
<keyword evidence="9" id="KW-0862">Zinc</keyword>
<dbReference type="SUPFAM" id="SSF57903">
    <property type="entry name" value="FYVE/PHD zinc finger"/>
    <property type="match status" value="2"/>
</dbReference>
<evidence type="ECO:0000256" key="9">
    <source>
        <dbReference type="ARBA" id="ARBA00022833"/>
    </source>
</evidence>
<feature type="compositionally biased region" description="Polar residues" evidence="18">
    <location>
        <begin position="1"/>
        <end position="13"/>
    </location>
</feature>
<keyword evidence="21" id="KW-1185">Reference proteome</keyword>
<dbReference type="GO" id="GO:0016042">
    <property type="term" value="P:lipid catabolic process"/>
    <property type="evidence" value="ECO:0007669"/>
    <property type="project" value="UniProtKB-KW"/>
</dbReference>
<dbReference type="InterPro" id="IPR000306">
    <property type="entry name" value="Znf_FYVE"/>
</dbReference>
<keyword evidence="3" id="KW-1003">Cell membrane</keyword>
<comment type="caution">
    <text evidence="20">The sequence shown here is derived from an EMBL/GenBank/DDBJ whole genome shotgun (WGS) entry which is preliminary data.</text>
</comment>
<feature type="compositionally biased region" description="Basic and acidic residues" evidence="18">
    <location>
        <begin position="59"/>
        <end position="70"/>
    </location>
</feature>
<evidence type="ECO:0000256" key="16">
    <source>
        <dbReference type="ARBA" id="ARBA00026104"/>
    </source>
</evidence>
<dbReference type="CDD" id="cd00065">
    <property type="entry name" value="FYVE_like_SF"/>
    <property type="match status" value="1"/>
</dbReference>
<feature type="domain" description="FYVE-type" evidence="19">
    <location>
        <begin position="780"/>
        <end position="846"/>
    </location>
</feature>
<dbReference type="InterPro" id="IPR002921">
    <property type="entry name" value="Fungal_lipase-type"/>
</dbReference>
<organism evidence="20 21">
    <name type="scientific">Triparma verrucosa</name>
    <dbReference type="NCBI Taxonomy" id="1606542"/>
    <lineage>
        <taxon>Eukaryota</taxon>
        <taxon>Sar</taxon>
        <taxon>Stramenopiles</taxon>
        <taxon>Ochrophyta</taxon>
        <taxon>Bolidophyceae</taxon>
        <taxon>Parmales</taxon>
        <taxon>Triparmaceae</taxon>
        <taxon>Triparma</taxon>
    </lineage>
</organism>
<evidence type="ECO:0000256" key="7">
    <source>
        <dbReference type="ARBA" id="ARBA00022771"/>
    </source>
</evidence>
<dbReference type="InterPro" id="IPR011011">
    <property type="entry name" value="Znf_FYVE_PHD"/>
</dbReference>
<keyword evidence="4" id="KW-0597">Phosphoprotein</keyword>
<keyword evidence="6" id="KW-0479">Metal-binding</keyword>
<dbReference type="GO" id="GO:0008270">
    <property type="term" value="F:zinc ion binding"/>
    <property type="evidence" value="ECO:0007669"/>
    <property type="project" value="UniProtKB-KW"/>
</dbReference>
<dbReference type="InterPro" id="IPR013083">
    <property type="entry name" value="Znf_RING/FYVE/PHD"/>
</dbReference>
<dbReference type="InterPro" id="IPR017455">
    <property type="entry name" value="Znf_FYVE-rel"/>
</dbReference>